<keyword evidence="1" id="KW-1133">Transmembrane helix</keyword>
<evidence type="ECO:0000313" key="3">
    <source>
        <dbReference type="Proteomes" id="UP000572680"/>
    </source>
</evidence>
<feature type="transmembrane region" description="Helical" evidence="1">
    <location>
        <begin position="221"/>
        <end position="241"/>
    </location>
</feature>
<gene>
    <name evidence="2" type="ORF">HNR61_009307</name>
</gene>
<feature type="transmembrane region" description="Helical" evidence="1">
    <location>
        <begin position="72"/>
        <end position="94"/>
    </location>
</feature>
<keyword evidence="3" id="KW-1185">Reference proteome</keyword>
<dbReference type="Proteomes" id="UP000572680">
    <property type="component" value="Unassembled WGS sequence"/>
</dbReference>
<reference evidence="2 3" key="1">
    <citation type="submission" date="2020-08" db="EMBL/GenBank/DDBJ databases">
        <title>Genomic Encyclopedia of Type Strains, Phase IV (KMG-IV): sequencing the most valuable type-strain genomes for metagenomic binning, comparative biology and taxonomic classification.</title>
        <authorList>
            <person name="Goeker M."/>
        </authorList>
    </citation>
    <scope>NUCLEOTIDE SEQUENCE [LARGE SCALE GENOMIC DNA]</scope>
    <source>
        <strain evidence="2 3">DSM 44197</strain>
    </source>
</reference>
<dbReference type="AlphaFoldDB" id="A0A7W3QSG0"/>
<keyword evidence="1" id="KW-0472">Membrane</keyword>
<comment type="caution">
    <text evidence="2">The sequence shown here is derived from an EMBL/GenBank/DDBJ whole genome shotgun (WGS) entry which is preliminary data.</text>
</comment>
<organism evidence="2 3">
    <name type="scientific">Actinomadura namibiensis</name>
    <dbReference type="NCBI Taxonomy" id="182080"/>
    <lineage>
        <taxon>Bacteria</taxon>
        <taxon>Bacillati</taxon>
        <taxon>Actinomycetota</taxon>
        <taxon>Actinomycetes</taxon>
        <taxon>Streptosporangiales</taxon>
        <taxon>Thermomonosporaceae</taxon>
        <taxon>Actinomadura</taxon>
    </lineage>
</organism>
<proteinExistence type="predicted"/>
<evidence type="ECO:0000313" key="2">
    <source>
        <dbReference type="EMBL" id="MBA8957612.1"/>
    </source>
</evidence>
<accession>A0A7W3QSG0</accession>
<feature type="transmembrane region" description="Helical" evidence="1">
    <location>
        <begin position="180"/>
        <end position="201"/>
    </location>
</feature>
<protein>
    <submittedName>
        <fullName evidence="2">Uncharacterized protein</fullName>
    </submittedName>
</protein>
<evidence type="ECO:0000256" key="1">
    <source>
        <dbReference type="SAM" id="Phobius"/>
    </source>
</evidence>
<feature type="transmembrane region" description="Helical" evidence="1">
    <location>
        <begin position="12"/>
        <end position="31"/>
    </location>
</feature>
<dbReference type="EMBL" id="JACJIA010000026">
    <property type="protein sequence ID" value="MBA8957612.1"/>
    <property type="molecule type" value="Genomic_DNA"/>
</dbReference>
<dbReference type="RefSeq" id="WP_182849416.1">
    <property type="nucleotide sequence ID" value="NZ_BAAALP010000067.1"/>
</dbReference>
<name>A0A7W3QSG0_ACTNM</name>
<sequence length="262" mass="28460">MRNGTRLTVGPAVVFHAVLLLVLASVLFQFLDSFLPKGLAKQVSHNTEAYFSAVVLVAWIQSVRPRLHGSRAEWPVTAAAAAVCLAVALVFYNATSWPTRFTTLNEALFALAVLIPVVQPRTRRPALTLGMAGALFAVTLAGSRNALIVDMAETLAVLILAPPALDLFDRRVLAPDAPARRALLACWIAFLIAMPLALHMVTYQVGATGVLGEASRYGVRFYEAFILMLLLHAYFGALRLLDGRRVGDERVVRRRAAERSAA</sequence>
<keyword evidence="1" id="KW-0812">Transmembrane</keyword>